<keyword evidence="2" id="KW-1185">Reference proteome</keyword>
<evidence type="ECO:0000313" key="1">
    <source>
        <dbReference type="EMBL" id="MBU3064869.1"/>
    </source>
</evidence>
<dbReference type="Pfam" id="PF02575">
    <property type="entry name" value="YbaB_DNA_bd"/>
    <property type="match status" value="1"/>
</dbReference>
<dbReference type="RefSeq" id="WP_215920457.1">
    <property type="nucleotide sequence ID" value="NZ_JAHKNI010000009.1"/>
</dbReference>
<comment type="caution">
    <text evidence="1">The sequence shown here is derived from an EMBL/GenBank/DDBJ whole genome shotgun (WGS) entry which is preliminary data.</text>
</comment>
<sequence>MADNEFDSAMADFRAQVADITRLRQERAQLTATATAAQRRVSVTVNADGIAVDVRFSGAIDDLSYEEIAQAVTEASRQAVADVARQKAGLQASGAAAPRPMDLGSLAAVMDSLRDILR</sequence>
<organism evidence="1 2">
    <name type="scientific">Nocardia albiluteola</name>
    <dbReference type="NCBI Taxonomy" id="2842303"/>
    <lineage>
        <taxon>Bacteria</taxon>
        <taxon>Bacillati</taxon>
        <taxon>Actinomycetota</taxon>
        <taxon>Actinomycetes</taxon>
        <taxon>Mycobacteriales</taxon>
        <taxon>Nocardiaceae</taxon>
        <taxon>Nocardia</taxon>
    </lineage>
</organism>
<evidence type="ECO:0000313" key="2">
    <source>
        <dbReference type="Proteomes" id="UP000733379"/>
    </source>
</evidence>
<dbReference type="InterPro" id="IPR004401">
    <property type="entry name" value="YbaB/EbfC"/>
</dbReference>
<name>A0ABS6B3Q1_9NOCA</name>
<dbReference type="Proteomes" id="UP000733379">
    <property type="component" value="Unassembled WGS sequence"/>
</dbReference>
<accession>A0ABS6B3Q1</accession>
<dbReference type="Gene3D" id="3.30.1310.10">
    <property type="entry name" value="Nucleoid-associated protein YbaB-like domain"/>
    <property type="match status" value="1"/>
</dbReference>
<dbReference type="SUPFAM" id="SSF82607">
    <property type="entry name" value="YbaB-like"/>
    <property type="match status" value="1"/>
</dbReference>
<dbReference type="EMBL" id="JAHKNI010000009">
    <property type="protein sequence ID" value="MBU3064869.1"/>
    <property type="molecule type" value="Genomic_DNA"/>
</dbReference>
<proteinExistence type="predicted"/>
<reference evidence="1 2" key="1">
    <citation type="submission" date="2021-06" db="EMBL/GenBank/DDBJ databases">
        <title>Actinomycetes sequencing.</title>
        <authorList>
            <person name="Shan Q."/>
        </authorList>
    </citation>
    <scope>NUCLEOTIDE SEQUENCE [LARGE SCALE GENOMIC DNA]</scope>
    <source>
        <strain evidence="1 2">NEAU-G5</strain>
    </source>
</reference>
<gene>
    <name evidence="1" type="ORF">KO481_25485</name>
</gene>
<protein>
    <submittedName>
        <fullName evidence="1">YbaB/EbfC family nucleoid-associated protein</fullName>
    </submittedName>
</protein>
<dbReference type="InterPro" id="IPR036894">
    <property type="entry name" value="YbaB-like_sf"/>
</dbReference>